<keyword evidence="4" id="KW-1185">Reference proteome</keyword>
<accession>A0ABX7SVJ3</accession>
<gene>
    <name evidence="3" type="ORF">JL193_02930</name>
</gene>
<dbReference type="RefSeq" id="WP_207972407.1">
    <property type="nucleotide sequence ID" value="NZ_CP071795.1"/>
</dbReference>
<keyword evidence="1" id="KW-0175">Coiled coil</keyword>
<evidence type="ECO:0000313" key="4">
    <source>
        <dbReference type="Proteomes" id="UP000663935"/>
    </source>
</evidence>
<organism evidence="3 4">
    <name type="scientific">Polaribacter batillariae</name>
    <dbReference type="NCBI Taxonomy" id="2808900"/>
    <lineage>
        <taxon>Bacteria</taxon>
        <taxon>Pseudomonadati</taxon>
        <taxon>Bacteroidota</taxon>
        <taxon>Flavobacteriia</taxon>
        <taxon>Flavobacteriales</taxon>
        <taxon>Flavobacteriaceae</taxon>
    </lineage>
</organism>
<feature type="coiled-coil region" evidence="1">
    <location>
        <begin position="193"/>
        <end position="243"/>
    </location>
</feature>
<evidence type="ECO:0008006" key="5">
    <source>
        <dbReference type="Google" id="ProtNLM"/>
    </source>
</evidence>
<dbReference type="EMBL" id="CP071795">
    <property type="protein sequence ID" value="QTD38272.1"/>
    <property type="molecule type" value="Genomic_DNA"/>
</dbReference>
<reference evidence="3 4" key="1">
    <citation type="submission" date="2021-03" db="EMBL/GenBank/DDBJ databases">
        <title>Complete genome of Polaribacter_sp.G4M1.</title>
        <authorList>
            <person name="Jeong S.W."/>
            <person name="Bae J.W."/>
        </authorList>
    </citation>
    <scope>NUCLEOTIDE SEQUENCE [LARGE SCALE GENOMIC DNA]</scope>
    <source>
        <strain evidence="3 4">G4M1</strain>
    </source>
</reference>
<evidence type="ECO:0000256" key="2">
    <source>
        <dbReference type="SAM" id="SignalP"/>
    </source>
</evidence>
<evidence type="ECO:0000313" key="3">
    <source>
        <dbReference type="EMBL" id="QTD38272.1"/>
    </source>
</evidence>
<evidence type="ECO:0000256" key="1">
    <source>
        <dbReference type="SAM" id="Coils"/>
    </source>
</evidence>
<name>A0ABX7SVJ3_9FLAO</name>
<feature type="chain" id="PRO_5046916832" description="Adhesin domain-containing protein" evidence="2">
    <location>
        <begin position="24"/>
        <end position="459"/>
    </location>
</feature>
<feature type="signal peptide" evidence="2">
    <location>
        <begin position="1"/>
        <end position="23"/>
    </location>
</feature>
<protein>
    <recommendedName>
        <fullName evidence="5">Adhesin domain-containing protein</fullName>
    </recommendedName>
</protein>
<sequence>MKHKLYKPILTLLAICFLGTAFAQKFDKNFTENFTVNKEVEIAINATNTAINVTTWNKNEVRVNAYIEIEGISKEEAQKYFKDWYFEALGNKRKVQITSKGNNSLGLKNDIVFFNNMNFDFEIPEIKMPDMDAIVIPDIDFNFDFDINFDSMEDLEDNMEKEGDYRFEYHNDDEHIVIKSREEWQKFKKSKKYEELKKNLGNAKGKIKLTLEKSKQKIKEIDKKKLKESLEKAKLQMKNINKEEIKIGLEKAREALKNMNFNFNSNKTDFTINGKKVKIKKRLEIKVPKEATFNLNTRHCKVTLPNTVASGNVKYGTFDANNLNGGKLTINYSPVNINSLNACTLFLNNVTDAKIASVTNTTISNNSSDVKIIKINNDVNFSDKFGKITVSSFNPNFGEFTLNLSNSEAILNFGEVHSKFKYQVNKVKLNNERVKNLKNNTKTINLLKVNGEYSSIVIK</sequence>
<keyword evidence="2" id="KW-0732">Signal</keyword>
<proteinExistence type="predicted"/>
<dbReference type="Proteomes" id="UP000663935">
    <property type="component" value="Chromosome"/>
</dbReference>